<dbReference type="eggNOG" id="KOG0417">
    <property type="taxonomic scope" value="Eukaryota"/>
</dbReference>
<dbReference type="EC" id="2.3.2.23" evidence="3"/>
<dbReference type="InterPro" id="IPR016135">
    <property type="entry name" value="UBQ-conjugating_enzyme/RWD"/>
</dbReference>
<evidence type="ECO:0000313" key="16">
    <source>
        <dbReference type="EMBL" id="KNE56143.1"/>
    </source>
</evidence>
<keyword evidence="8" id="KW-0833">Ubl conjugation pathway</keyword>
<accession>A0A0L0S0Q1</accession>
<keyword evidence="6" id="KW-0053">Apoptosis</keyword>
<reference evidence="17" key="2">
    <citation type="submission" date="2009-11" db="EMBL/GenBank/DDBJ databases">
        <title>The Genome Sequence of Allomyces macrogynus strain ATCC 38327.</title>
        <authorList>
            <consortium name="The Broad Institute Genome Sequencing Platform"/>
            <person name="Russ C."/>
            <person name="Cuomo C."/>
            <person name="Shea T."/>
            <person name="Young S.K."/>
            <person name="Zeng Q."/>
            <person name="Koehrsen M."/>
            <person name="Haas B."/>
            <person name="Borodovsky M."/>
            <person name="Guigo R."/>
            <person name="Alvarado L."/>
            <person name="Berlin A."/>
            <person name="Borenstein D."/>
            <person name="Chen Z."/>
            <person name="Engels R."/>
            <person name="Freedman E."/>
            <person name="Gellesch M."/>
            <person name="Goldberg J."/>
            <person name="Griggs A."/>
            <person name="Gujja S."/>
            <person name="Heiman D."/>
            <person name="Hepburn T."/>
            <person name="Howarth C."/>
            <person name="Jen D."/>
            <person name="Larson L."/>
            <person name="Lewis B."/>
            <person name="Mehta T."/>
            <person name="Park D."/>
            <person name="Pearson M."/>
            <person name="Roberts A."/>
            <person name="Saif S."/>
            <person name="Shenoy N."/>
            <person name="Sisk P."/>
            <person name="Stolte C."/>
            <person name="Sykes S."/>
            <person name="Walk T."/>
            <person name="White J."/>
            <person name="Yandava C."/>
            <person name="Burger G."/>
            <person name="Gray M.W."/>
            <person name="Holland P.W.H."/>
            <person name="King N."/>
            <person name="Lang F.B.F."/>
            <person name="Roger A.J."/>
            <person name="Ruiz-Trillo I."/>
            <person name="Lander E."/>
            <person name="Nusbaum C."/>
        </authorList>
    </citation>
    <scope>NUCLEOTIDE SEQUENCE [LARGE SCALE GENOMIC DNA]</scope>
    <source>
        <strain evidence="17">ATCC 38327</strain>
    </source>
</reference>
<proteinExistence type="predicted"/>
<dbReference type="AlphaFoldDB" id="A0A0L0S0Q1"/>
<dbReference type="GO" id="GO:0043066">
    <property type="term" value="P:negative regulation of apoptotic process"/>
    <property type="evidence" value="ECO:0007669"/>
    <property type="project" value="TreeGrafter"/>
</dbReference>
<dbReference type="Proteomes" id="UP000054350">
    <property type="component" value="Unassembled WGS sequence"/>
</dbReference>
<evidence type="ECO:0000256" key="6">
    <source>
        <dbReference type="ARBA" id="ARBA00022703"/>
    </source>
</evidence>
<evidence type="ECO:0000256" key="3">
    <source>
        <dbReference type="ARBA" id="ARBA00012486"/>
    </source>
</evidence>
<evidence type="ECO:0000256" key="4">
    <source>
        <dbReference type="ARBA" id="ARBA00022490"/>
    </source>
</evidence>
<dbReference type="InterPro" id="IPR000608">
    <property type="entry name" value="UBC"/>
</dbReference>
<evidence type="ECO:0000256" key="12">
    <source>
        <dbReference type="ARBA" id="ARBA00041798"/>
    </source>
</evidence>
<reference evidence="16 17" key="1">
    <citation type="submission" date="2009-11" db="EMBL/GenBank/DDBJ databases">
        <title>Annotation of Allomyces macrogynus ATCC 38327.</title>
        <authorList>
            <consortium name="The Broad Institute Genome Sequencing Platform"/>
            <person name="Russ C."/>
            <person name="Cuomo C."/>
            <person name="Burger G."/>
            <person name="Gray M.W."/>
            <person name="Holland P.W.H."/>
            <person name="King N."/>
            <person name="Lang F.B.F."/>
            <person name="Roger A.J."/>
            <person name="Ruiz-Trillo I."/>
            <person name="Young S.K."/>
            <person name="Zeng Q."/>
            <person name="Gargeya S."/>
            <person name="Fitzgerald M."/>
            <person name="Haas B."/>
            <person name="Abouelleil A."/>
            <person name="Alvarado L."/>
            <person name="Arachchi H.M."/>
            <person name="Berlin A."/>
            <person name="Chapman S.B."/>
            <person name="Gearin G."/>
            <person name="Goldberg J."/>
            <person name="Griggs A."/>
            <person name="Gujja S."/>
            <person name="Hansen M."/>
            <person name="Heiman D."/>
            <person name="Howarth C."/>
            <person name="Larimer J."/>
            <person name="Lui A."/>
            <person name="MacDonald P.J.P."/>
            <person name="McCowen C."/>
            <person name="Montmayeur A."/>
            <person name="Murphy C."/>
            <person name="Neiman D."/>
            <person name="Pearson M."/>
            <person name="Priest M."/>
            <person name="Roberts A."/>
            <person name="Saif S."/>
            <person name="Shea T."/>
            <person name="Sisk P."/>
            <person name="Stolte C."/>
            <person name="Sykes S."/>
            <person name="Wortman J."/>
            <person name="Nusbaum C."/>
            <person name="Birren B."/>
        </authorList>
    </citation>
    <scope>NUCLEOTIDE SEQUENCE [LARGE SCALE GENOMIC DNA]</scope>
    <source>
        <strain evidence="16 17">ATCC 38327</strain>
    </source>
</reference>
<dbReference type="STRING" id="578462.A0A0L0S0Q1"/>
<dbReference type="VEuPathDB" id="FungiDB:AMAG_01979"/>
<dbReference type="PANTHER" id="PTHR46116:SF26">
    <property type="entry name" value="UBIQUITIN-CONJUGATING ENZYME E2 Z"/>
    <property type="match status" value="1"/>
</dbReference>
<dbReference type="GO" id="GO:0006915">
    <property type="term" value="P:apoptotic process"/>
    <property type="evidence" value="ECO:0007669"/>
    <property type="project" value="UniProtKB-KW"/>
</dbReference>
<dbReference type="eggNOG" id="KOG0895">
    <property type="taxonomic scope" value="Eukaryota"/>
</dbReference>
<evidence type="ECO:0000256" key="2">
    <source>
        <dbReference type="ARBA" id="ARBA00004496"/>
    </source>
</evidence>
<evidence type="ECO:0000256" key="9">
    <source>
        <dbReference type="ARBA" id="ARBA00022840"/>
    </source>
</evidence>
<dbReference type="GO" id="GO:0005634">
    <property type="term" value="C:nucleus"/>
    <property type="evidence" value="ECO:0007669"/>
    <property type="project" value="UniProtKB-SubCell"/>
</dbReference>
<organism evidence="16 17">
    <name type="scientific">Allomyces macrogynus (strain ATCC 38327)</name>
    <name type="common">Allomyces javanicus var. macrogynus</name>
    <dbReference type="NCBI Taxonomy" id="578462"/>
    <lineage>
        <taxon>Eukaryota</taxon>
        <taxon>Fungi</taxon>
        <taxon>Fungi incertae sedis</taxon>
        <taxon>Blastocladiomycota</taxon>
        <taxon>Blastocladiomycetes</taxon>
        <taxon>Blastocladiales</taxon>
        <taxon>Blastocladiaceae</taxon>
        <taxon>Allomyces</taxon>
    </lineage>
</organism>
<dbReference type="GO" id="GO:0005737">
    <property type="term" value="C:cytoplasm"/>
    <property type="evidence" value="ECO:0007669"/>
    <property type="project" value="UniProtKB-SubCell"/>
</dbReference>
<dbReference type="SUPFAM" id="SSF54495">
    <property type="entry name" value="UBC-like"/>
    <property type="match status" value="2"/>
</dbReference>
<keyword evidence="5" id="KW-0808">Transferase</keyword>
<dbReference type="OMA" id="SKLFWGS"/>
<feature type="domain" description="UBC core" evidence="15">
    <location>
        <begin position="323"/>
        <end position="473"/>
    </location>
</feature>
<name>A0A0L0S0Q1_ALLM3</name>
<keyword evidence="9" id="KW-0067">ATP-binding</keyword>
<dbReference type="EMBL" id="GG745330">
    <property type="protein sequence ID" value="KNE56143.1"/>
    <property type="molecule type" value="Genomic_DNA"/>
</dbReference>
<protein>
    <recommendedName>
        <fullName evidence="11">Ubiquitin-conjugating enzyme E2 Z</fullName>
        <ecNumber evidence="3">2.3.2.23</ecNumber>
    </recommendedName>
    <alternativeName>
        <fullName evidence="12">E2 ubiquitin-conjugating enzyme Z</fullName>
    </alternativeName>
    <alternativeName>
        <fullName evidence="14">Ubiquitin carrier protein Z</fullName>
    </alternativeName>
    <alternativeName>
        <fullName evidence="13">Ubiquitin-protein ligase Z</fullName>
    </alternativeName>
</protein>
<dbReference type="Pfam" id="PF00179">
    <property type="entry name" value="UQ_con"/>
    <property type="match status" value="2"/>
</dbReference>
<keyword evidence="17" id="KW-1185">Reference proteome</keyword>
<keyword evidence="7" id="KW-0547">Nucleotide-binding</keyword>
<gene>
    <name evidence="16" type="ORF">AMAG_01979</name>
</gene>
<dbReference type="PROSITE" id="PS50127">
    <property type="entry name" value="UBC_2"/>
    <property type="match status" value="2"/>
</dbReference>
<dbReference type="GO" id="GO:0061631">
    <property type="term" value="F:ubiquitin conjugating enzyme activity"/>
    <property type="evidence" value="ECO:0007669"/>
    <property type="project" value="UniProtKB-EC"/>
</dbReference>
<evidence type="ECO:0000256" key="7">
    <source>
        <dbReference type="ARBA" id="ARBA00022741"/>
    </source>
</evidence>
<evidence type="ECO:0000313" key="17">
    <source>
        <dbReference type="Proteomes" id="UP000054350"/>
    </source>
</evidence>
<dbReference type="GO" id="GO:0005524">
    <property type="term" value="F:ATP binding"/>
    <property type="evidence" value="ECO:0007669"/>
    <property type="project" value="UniProtKB-KW"/>
</dbReference>
<keyword evidence="4" id="KW-0963">Cytoplasm</keyword>
<evidence type="ECO:0000256" key="1">
    <source>
        <dbReference type="ARBA" id="ARBA00004123"/>
    </source>
</evidence>
<evidence type="ECO:0000256" key="10">
    <source>
        <dbReference type="ARBA" id="ARBA00023242"/>
    </source>
</evidence>
<dbReference type="CDD" id="cd23809">
    <property type="entry name" value="UBCc_UBE2Z"/>
    <property type="match status" value="1"/>
</dbReference>
<dbReference type="SMART" id="SM00212">
    <property type="entry name" value="UBCc"/>
    <property type="match status" value="2"/>
</dbReference>
<dbReference type="PANTHER" id="PTHR46116">
    <property type="entry name" value="(E3-INDEPENDENT) E2 UBIQUITIN-CONJUGATING ENZYME"/>
    <property type="match status" value="1"/>
</dbReference>
<dbReference type="Gene3D" id="3.10.110.10">
    <property type="entry name" value="Ubiquitin Conjugating Enzyme"/>
    <property type="match status" value="2"/>
</dbReference>
<evidence type="ECO:0000256" key="5">
    <source>
        <dbReference type="ARBA" id="ARBA00022679"/>
    </source>
</evidence>
<evidence type="ECO:0000256" key="13">
    <source>
        <dbReference type="ARBA" id="ARBA00042316"/>
    </source>
</evidence>
<evidence type="ECO:0000256" key="14">
    <source>
        <dbReference type="ARBA" id="ARBA00042401"/>
    </source>
</evidence>
<dbReference type="GO" id="GO:0004869">
    <property type="term" value="F:cysteine-type endopeptidase inhibitor activity"/>
    <property type="evidence" value="ECO:0007669"/>
    <property type="project" value="TreeGrafter"/>
</dbReference>
<comment type="subcellular location">
    <subcellularLocation>
        <location evidence="2">Cytoplasm</location>
    </subcellularLocation>
    <subcellularLocation>
        <location evidence="1">Nucleus</location>
    </subcellularLocation>
</comment>
<evidence type="ECO:0000259" key="15">
    <source>
        <dbReference type="PROSITE" id="PS50127"/>
    </source>
</evidence>
<feature type="domain" description="UBC core" evidence="15">
    <location>
        <begin position="35"/>
        <end position="200"/>
    </location>
</feature>
<dbReference type="OrthoDB" id="1926878at2759"/>
<evidence type="ECO:0000256" key="8">
    <source>
        <dbReference type="ARBA" id="ARBA00022786"/>
    </source>
</evidence>
<sequence>MSGQAQLPAAIASVSTPASASGSNDALAPRFMPQKAVLRILKELRDIERSPDSQFHLHYDEEDVTKDVLALITGSPGTPYAYGLFSFRFTFPSEYPGVCPKVIAETTNNQRTRFNPNIYASGKVCLSILGTWQGQAGENWSSAHGVLSVLISIQSLMCERPYHNEPGFEKQGRHLAGRNVEQDIEAYNRKITHETIRIAVCSRCVPCSYLPSSIVDFGLNCRGYLSNNKYIDRTFEDVATWLFLCYYRRYLDIVATETKLVTAGAPFARMPFEGSGNTMEGRYEYAQLETRLHAIFQALQHETDSWIRQSREGSDQWTEASSLTYGNLKSQFQQIVESKEFDGFMDVALGEGDNPFVWHLTVFGRPATHYEEGVFRVRLVFHPEFPAVRPRVTFQTPFYHVNVSPDGYPYYRPERMDEVRTHLRAVTSFFTTDPDSDPTTHLNKEAAELFFGGRDKRKEYGRHARRCASRSTEYDQD</sequence>
<keyword evidence="10" id="KW-0539">Nucleus</keyword>
<evidence type="ECO:0000256" key="11">
    <source>
        <dbReference type="ARBA" id="ARBA00039894"/>
    </source>
</evidence>
<dbReference type="CDD" id="cd00195">
    <property type="entry name" value="UBCc_UEV"/>
    <property type="match status" value="1"/>
</dbReference>